<dbReference type="Proteomes" id="UP001594351">
    <property type="component" value="Unassembled WGS sequence"/>
</dbReference>
<sequence>MILKKEGNLKSACFGKLPAFADFVRYNAGSQEALAFDQWVQQGINFARKKLNKEWDRIFINAPSYHFVFSPEKAAHYVVGIIHPSADKSERKFPFVVFTLVSKLKFNQIIPALVPIIFQPFFEKAEELIQQALAGMLYEDMISRLDNIPVPDPSKFHAAEKEYRELLSQTTMESFLSQVWGRADDERKYVLMNNLLELLLPLQRSNPARFSLGLKFPLPSDQKVQALNASFWVKLSQHLTG</sequence>
<dbReference type="NCBIfam" id="TIGR03373">
    <property type="entry name" value="VI_minor_4"/>
    <property type="match status" value="1"/>
</dbReference>
<evidence type="ECO:0000313" key="1">
    <source>
        <dbReference type="EMBL" id="MFC1851283.1"/>
    </source>
</evidence>
<proteinExistence type="predicted"/>
<dbReference type="Gene3D" id="3.40.1730.10">
    <property type="entry name" value="pa0076 domain"/>
    <property type="match status" value="1"/>
</dbReference>
<accession>A0ABV6YYL3</accession>
<organism evidence="1 2">
    <name type="scientific">candidate division CSSED10-310 bacterium</name>
    <dbReference type="NCBI Taxonomy" id="2855610"/>
    <lineage>
        <taxon>Bacteria</taxon>
        <taxon>Bacteria division CSSED10-310</taxon>
    </lineage>
</organism>
<gene>
    <name evidence="1" type="primary">tagF</name>
    <name evidence="1" type="ORF">ACFL27_13890</name>
</gene>
<reference evidence="1 2" key="1">
    <citation type="submission" date="2024-09" db="EMBL/GenBank/DDBJ databases">
        <title>Laminarin stimulates single cell rates of sulfate reduction while oxygen inhibits transcriptomic activity in coastal marine sediment.</title>
        <authorList>
            <person name="Lindsay M."/>
            <person name="Orcutt B."/>
            <person name="Emerson D."/>
            <person name="Stepanauskas R."/>
            <person name="D'Angelo T."/>
        </authorList>
    </citation>
    <scope>NUCLEOTIDE SEQUENCE [LARGE SCALE GENOMIC DNA]</scope>
    <source>
        <strain evidence="1">SAG AM-311-K15</strain>
    </source>
</reference>
<comment type="caution">
    <text evidence="1">The sequence shown here is derived from an EMBL/GenBank/DDBJ whole genome shotgun (WGS) entry which is preliminary data.</text>
</comment>
<evidence type="ECO:0000313" key="2">
    <source>
        <dbReference type="Proteomes" id="UP001594351"/>
    </source>
</evidence>
<feature type="non-terminal residue" evidence="1">
    <location>
        <position position="241"/>
    </location>
</feature>
<dbReference type="InterPro" id="IPR017748">
    <property type="entry name" value="TagF"/>
</dbReference>
<keyword evidence="2" id="KW-1185">Reference proteome</keyword>
<name>A0ABV6YYL3_UNCC1</name>
<dbReference type="EMBL" id="JBHPBY010000173">
    <property type="protein sequence ID" value="MFC1851283.1"/>
    <property type="molecule type" value="Genomic_DNA"/>
</dbReference>
<protein>
    <submittedName>
        <fullName evidence="1">Type VI secretion system-associated protein TagF</fullName>
    </submittedName>
</protein>
<dbReference type="InterPro" id="IPR038225">
    <property type="entry name" value="TagF_sf"/>
</dbReference>
<dbReference type="Pfam" id="PF09867">
    <property type="entry name" value="TagF_N"/>
    <property type="match status" value="1"/>
</dbReference>